<reference evidence="1" key="2">
    <citation type="journal article" date="2015" name="Data Brief">
        <title>Shoot transcriptome of the giant reed, Arundo donax.</title>
        <authorList>
            <person name="Barrero R.A."/>
            <person name="Guerrero F.D."/>
            <person name="Moolhuijzen P."/>
            <person name="Goolsby J.A."/>
            <person name="Tidwell J."/>
            <person name="Bellgard S.E."/>
            <person name="Bellgard M.I."/>
        </authorList>
    </citation>
    <scope>NUCLEOTIDE SEQUENCE</scope>
    <source>
        <tissue evidence="1">Shoot tissue taken approximately 20 cm above the soil surface</tissue>
    </source>
</reference>
<accession>A0A0A9G880</accession>
<protein>
    <submittedName>
        <fullName evidence="1">Uncharacterized protein</fullName>
    </submittedName>
</protein>
<dbReference type="EMBL" id="GBRH01178262">
    <property type="protein sequence ID" value="JAE19634.1"/>
    <property type="molecule type" value="Transcribed_RNA"/>
</dbReference>
<dbReference type="AlphaFoldDB" id="A0A0A9G880"/>
<name>A0A0A9G880_ARUDO</name>
<proteinExistence type="predicted"/>
<reference evidence="1" key="1">
    <citation type="submission" date="2014-09" db="EMBL/GenBank/DDBJ databases">
        <authorList>
            <person name="Magalhaes I.L.F."/>
            <person name="Oliveira U."/>
            <person name="Santos F.R."/>
            <person name="Vidigal T.H.D.A."/>
            <person name="Brescovit A.D."/>
            <person name="Santos A.J."/>
        </authorList>
    </citation>
    <scope>NUCLEOTIDE SEQUENCE</scope>
    <source>
        <tissue evidence="1">Shoot tissue taken approximately 20 cm above the soil surface</tissue>
    </source>
</reference>
<sequence>MIFFVEYAGELKYSFFPLKLKIGEQNGPITNTQSKNENKERKKIHLNIVAKVAM</sequence>
<organism evidence="1">
    <name type="scientific">Arundo donax</name>
    <name type="common">Giant reed</name>
    <name type="synonym">Donax arundinaceus</name>
    <dbReference type="NCBI Taxonomy" id="35708"/>
    <lineage>
        <taxon>Eukaryota</taxon>
        <taxon>Viridiplantae</taxon>
        <taxon>Streptophyta</taxon>
        <taxon>Embryophyta</taxon>
        <taxon>Tracheophyta</taxon>
        <taxon>Spermatophyta</taxon>
        <taxon>Magnoliopsida</taxon>
        <taxon>Liliopsida</taxon>
        <taxon>Poales</taxon>
        <taxon>Poaceae</taxon>
        <taxon>PACMAD clade</taxon>
        <taxon>Arundinoideae</taxon>
        <taxon>Arundineae</taxon>
        <taxon>Arundo</taxon>
    </lineage>
</organism>
<evidence type="ECO:0000313" key="1">
    <source>
        <dbReference type="EMBL" id="JAE19634.1"/>
    </source>
</evidence>